<dbReference type="Gene3D" id="3.30.1950.10">
    <property type="entry name" value="wza like domain"/>
    <property type="match status" value="1"/>
</dbReference>
<name>A0ABW3HYJ0_9FLAO</name>
<dbReference type="RefSeq" id="WP_377712488.1">
    <property type="nucleotide sequence ID" value="NZ_JBHTJM010000002.1"/>
</dbReference>
<feature type="domain" description="Polysaccharide export protein N-terminal" evidence="2">
    <location>
        <begin position="44"/>
        <end position="139"/>
    </location>
</feature>
<dbReference type="Gene3D" id="3.10.560.10">
    <property type="entry name" value="Outer membrane lipoprotein wza domain like"/>
    <property type="match status" value="1"/>
</dbReference>
<dbReference type="InterPro" id="IPR049712">
    <property type="entry name" value="Poly_export"/>
</dbReference>
<keyword evidence="4" id="KW-1185">Reference proteome</keyword>
<dbReference type="PANTHER" id="PTHR33619">
    <property type="entry name" value="POLYSACCHARIDE EXPORT PROTEIN GFCE-RELATED"/>
    <property type="match status" value="1"/>
</dbReference>
<evidence type="ECO:0000313" key="4">
    <source>
        <dbReference type="Proteomes" id="UP001596997"/>
    </source>
</evidence>
<accession>A0ABW3HYJ0</accession>
<proteinExistence type="predicted"/>
<keyword evidence="1" id="KW-0732">Signal</keyword>
<evidence type="ECO:0000256" key="1">
    <source>
        <dbReference type="ARBA" id="ARBA00022729"/>
    </source>
</evidence>
<dbReference type="InterPro" id="IPR003715">
    <property type="entry name" value="Poly_export_N"/>
</dbReference>
<sequence>MNFKLFLVFLLGSLFFTSCISRKQTVYFQNKKNAELESAFLNKQLPPYRVQINDVLSIRIKALDQKLVGMFNPIASEDNVNATSGQNLYFDGFLVDDHGDVNIPTLGKVNVLNLTVEEIKEKIKSQLLKEYFKKEANIFLTVKLSGVKYTILGEIKRPGTSILYQERVNIFEAIANSGDIPVLGDKKDVLILRPFPGGHKIHHLDLTDSKILESPFFYVQPNDMIYIKPLPQKSWGTGTNGLQTFTTIMSVFTALTTTILLFRTLN</sequence>
<evidence type="ECO:0000313" key="3">
    <source>
        <dbReference type="EMBL" id="MFD0962628.1"/>
    </source>
</evidence>
<organism evidence="3 4">
    <name type="scientific">Pseudofulvibacter geojedonensis</name>
    <dbReference type="NCBI Taxonomy" id="1123758"/>
    <lineage>
        <taxon>Bacteria</taxon>
        <taxon>Pseudomonadati</taxon>
        <taxon>Bacteroidota</taxon>
        <taxon>Flavobacteriia</taxon>
        <taxon>Flavobacteriales</taxon>
        <taxon>Flavobacteriaceae</taxon>
        <taxon>Pseudofulvibacter</taxon>
    </lineage>
</organism>
<dbReference type="PANTHER" id="PTHR33619:SF3">
    <property type="entry name" value="POLYSACCHARIDE EXPORT PROTEIN GFCE-RELATED"/>
    <property type="match status" value="1"/>
</dbReference>
<dbReference type="EMBL" id="JBHTJM010000002">
    <property type="protein sequence ID" value="MFD0962628.1"/>
    <property type="molecule type" value="Genomic_DNA"/>
</dbReference>
<comment type="caution">
    <text evidence="3">The sequence shown here is derived from an EMBL/GenBank/DDBJ whole genome shotgun (WGS) entry which is preliminary data.</text>
</comment>
<reference evidence="4" key="1">
    <citation type="journal article" date="2019" name="Int. J. Syst. Evol. Microbiol.">
        <title>The Global Catalogue of Microorganisms (GCM) 10K type strain sequencing project: providing services to taxonomists for standard genome sequencing and annotation.</title>
        <authorList>
            <consortium name="The Broad Institute Genomics Platform"/>
            <consortium name="The Broad Institute Genome Sequencing Center for Infectious Disease"/>
            <person name="Wu L."/>
            <person name="Ma J."/>
        </authorList>
    </citation>
    <scope>NUCLEOTIDE SEQUENCE [LARGE SCALE GENOMIC DNA]</scope>
    <source>
        <strain evidence="4">CCUG 62114</strain>
    </source>
</reference>
<evidence type="ECO:0000259" key="2">
    <source>
        <dbReference type="Pfam" id="PF02563"/>
    </source>
</evidence>
<dbReference type="Pfam" id="PF02563">
    <property type="entry name" value="Poly_export"/>
    <property type="match status" value="1"/>
</dbReference>
<dbReference type="PROSITE" id="PS51257">
    <property type="entry name" value="PROKAR_LIPOPROTEIN"/>
    <property type="match status" value="1"/>
</dbReference>
<protein>
    <submittedName>
        <fullName evidence="3">Polysaccharide biosynthesis/export family protein</fullName>
    </submittedName>
</protein>
<gene>
    <name evidence="3" type="ORF">ACFQ1O_01265</name>
</gene>
<dbReference type="Proteomes" id="UP001596997">
    <property type="component" value="Unassembled WGS sequence"/>
</dbReference>